<evidence type="ECO:0000313" key="3">
    <source>
        <dbReference type="Proteomes" id="UP001165121"/>
    </source>
</evidence>
<evidence type="ECO:0000259" key="1">
    <source>
        <dbReference type="Pfam" id="PF13843"/>
    </source>
</evidence>
<dbReference type="Pfam" id="PF13843">
    <property type="entry name" value="DDE_Tnp_1_7"/>
    <property type="match status" value="1"/>
</dbReference>
<sequence>MMGATTRSPGPPQRTPPNLLQEVYLDKLVAFSPEKGPWMKSKRYRSVGTASIVGRLCRRPLRGKYDVLDVEGDADHQVMEDYEAFDPGVLLPTSFEEIEAIENMRFEPGRKIEEPGALFEHQDGSTYTRLRPEYSHVFEHSATSRFFAYLPIFLGILFYMALNKKGEYANYWGSQPEDLVFGGSSTSLDAIMPLSQFKLLRRCFSFNAVPTTLEYDAAARIRPLLNLLKYQFHLYVVCCSSTWIALNYKLHCSRCDAAARLDGIVGFEETRALREGFDQVSKIRQHVLEVMRPFYATNRIVNMDNYYTSVQLLEELERKGLYGRGTIRANSKHFPRHTILDESKCTRGDSLQAISIDYSMIAASWCDGDVVNILTNADPSATFTVTRMIGSESREYPAPTCLGEYNKNKAWTGWIKFVVDFRLQTDILLNDGIKTLP</sequence>
<proteinExistence type="predicted"/>
<dbReference type="PANTHER" id="PTHR46599:SF3">
    <property type="entry name" value="PIGGYBAC TRANSPOSABLE ELEMENT-DERIVED PROTEIN 4"/>
    <property type="match status" value="1"/>
</dbReference>
<keyword evidence="3" id="KW-1185">Reference proteome</keyword>
<name>A0A9W6U215_9STRA</name>
<dbReference type="Proteomes" id="UP001165121">
    <property type="component" value="Unassembled WGS sequence"/>
</dbReference>
<accession>A0A9W6U215</accession>
<gene>
    <name evidence="2" type="ORF">Pfra01_000428600</name>
</gene>
<dbReference type="EMBL" id="BSXT01000338">
    <property type="protein sequence ID" value="GMF24832.1"/>
    <property type="molecule type" value="Genomic_DNA"/>
</dbReference>
<dbReference type="InterPro" id="IPR029526">
    <property type="entry name" value="PGBD"/>
</dbReference>
<protein>
    <submittedName>
        <fullName evidence="2">Unnamed protein product</fullName>
    </submittedName>
</protein>
<organism evidence="2 3">
    <name type="scientific">Phytophthora fragariaefolia</name>
    <dbReference type="NCBI Taxonomy" id="1490495"/>
    <lineage>
        <taxon>Eukaryota</taxon>
        <taxon>Sar</taxon>
        <taxon>Stramenopiles</taxon>
        <taxon>Oomycota</taxon>
        <taxon>Peronosporomycetes</taxon>
        <taxon>Peronosporales</taxon>
        <taxon>Peronosporaceae</taxon>
        <taxon>Phytophthora</taxon>
    </lineage>
</organism>
<feature type="domain" description="PiggyBac transposable element-derived protein" evidence="1">
    <location>
        <begin position="231"/>
        <end position="409"/>
    </location>
</feature>
<dbReference type="AlphaFoldDB" id="A0A9W6U215"/>
<reference evidence="2" key="1">
    <citation type="submission" date="2023-04" db="EMBL/GenBank/DDBJ databases">
        <title>Phytophthora fragariaefolia NBRC 109709.</title>
        <authorList>
            <person name="Ichikawa N."/>
            <person name="Sato H."/>
            <person name="Tonouchi N."/>
        </authorList>
    </citation>
    <scope>NUCLEOTIDE SEQUENCE</scope>
    <source>
        <strain evidence="2">NBRC 109709</strain>
    </source>
</reference>
<evidence type="ECO:0000313" key="2">
    <source>
        <dbReference type="EMBL" id="GMF24832.1"/>
    </source>
</evidence>
<dbReference type="OrthoDB" id="127205at2759"/>
<comment type="caution">
    <text evidence="2">The sequence shown here is derived from an EMBL/GenBank/DDBJ whole genome shotgun (WGS) entry which is preliminary data.</text>
</comment>
<dbReference type="PANTHER" id="PTHR46599">
    <property type="entry name" value="PIGGYBAC TRANSPOSABLE ELEMENT-DERIVED PROTEIN 4"/>
    <property type="match status" value="1"/>
</dbReference>